<dbReference type="CDD" id="cd03284">
    <property type="entry name" value="ABC_MutS1"/>
    <property type="match status" value="1"/>
</dbReference>
<dbReference type="Pfam" id="PF05188">
    <property type="entry name" value="MutS_II"/>
    <property type="match status" value="1"/>
</dbReference>
<dbReference type="InterPro" id="IPR036187">
    <property type="entry name" value="DNA_mismatch_repair_MutS_sf"/>
</dbReference>
<keyword evidence="5 9" id="KW-0067">ATP-binding</keyword>
<evidence type="ECO:0000256" key="4">
    <source>
        <dbReference type="ARBA" id="ARBA00022763"/>
    </source>
</evidence>
<dbReference type="NCBIfam" id="TIGR01070">
    <property type="entry name" value="mutS1"/>
    <property type="match status" value="1"/>
</dbReference>
<evidence type="ECO:0000256" key="5">
    <source>
        <dbReference type="ARBA" id="ARBA00022840"/>
    </source>
</evidence>
<dbReference type="Pfam" id="PF05192">
    <property type="entry name" value="MutS_III"/>
    <property type="match status" value="1"/>
</dbReference>
<accession>A0ABU1TLM0</accession>
<dbReference type="PROSITE" id="PS00486">
    <property type="entry name" value="DNA_MISMATCH_REPAIR_2"/>
    <property type="match status" value="1"/>
</dbReference>
<dbReference type="SMART" id="SM00533">
    <property type="entry name" value="MUTSd"/>
    <property type="match status" value="1"/>
</dbReference>
<dbReference type="InterPro" id="IPR016151">
    <property type="entry name" value="DNA_mismatch_repair_MutS_N"/>
</dbReference>
<keyword evidence="3 9" id="KW-0547">Nucleotide-binding</keyword>
<evidence type="ECO:0000256" key="1">
    <source>
        <dbReference type="ARBA" id="ARBA00006271"/>
    </source>
</evidence>
<dbReference type="Pfam" id="PF00488">
    <property type="entry name" value="MutS_V"/>
    <property type="match status" value="1"/>
</dbReference>
<dbReference type="InterPro" id="IPR007861">
    <property type="entry name" value="DNA_mismatch_repair_MutS_clamp"/>
</dbReference>
<dbReference type="SMART" id="SM00534">
    <property type="entry name" value="MUTSac"/>
    <property type="match status" value="1"/>
</dbReference>
<dbReference type="NCBIfam" id="NF003810">
    <property type="entry name" value="PRK05399.1"/>
    <property type="match status" value="1"/>
</dbReference>
<dbReference type="InterPro" id="IPR017261">
    <property type="entry name" value="DNA_mismatch_repair_MutS/MSH"/>
</dbReference>
<protein>
    <recommendedName>
        <fullName evidence="2 9">DNA mismatch repair protein MutS</fullName>
    </recommendedName>
</protein>
<dbReference type="InterPro" id="IPR045076">
    <property type="entry name" value="MutS"/>
</dbReference>
<feature type="domain" description="DNA mismatch repair proteins mutS family" evidence="11">
    <location>
        <begin position="681"/>
        <end position="697"/>
    </location>
</feature>
<gene>
    <name evidence="9" type="primary">mutS</name>
    <name evidence="12" type="ORF">J2X31_000315</name>
</gene>
<keyword evidence="7 9" id="KW-0234">DNA repair</keyword>
<dbReference type="SUPFAM" id="SSF55271">
    <property type="entry name" value="DNA repair protein MutS, domain I"/>
    <property type="match status" value="1"/>
</dbReference>
<proteinExistence type="inferred from homology"/>
<dbReference type="InterPro" id="IPR007696">
    <property type="entry name" value="DNA_mismatch_repair_MutS_core"/>
</dbReference>
<comment type="function">
    <text evidence="8 9">This protein is involved in the repair of mismatches in DNA. It is possible that it carries out the mismatch recognition step. This protein has a weak ATPase activity.</text>
</comment>
<dbReference type="InterPro" id="IPR000432">
    <property type="entry name" value="DNA_mismatch_repair_MutS_C"/>
</dbReference>
<dbReference type="InterPro" id="IPR007860">
    <property type="entry name" value="DNA_mmatch_repair_MutS_con_dom"/>
</dbReference>
<dbReference type="SUPFAM" id="SSF53150">
    <property type="entry name" value="DNA repair protein MutS, domain II"/>
    <property type="match status" value="1"/>
</dbReference>
<evidence type="ECO:0000256" key="8">
    <source>
        <dbReference type="ARBA" id="ARBA00024647"/>
    </source>
</evidence>
<dbReference type="Gene3D" id="3.40.1170.10">
    <property type="entry name" value="DNA repair protein MutS, domain I"/>
    <property type="match status" value="1"/>
</dbReference>
<comment type="similarity">
    <text evidence="1 9 10">Belongs to the DNA mismatch repair MutS family.</text>
</comment>
<dbReference type="InterPro" id="IPR005748">
    <property type="entry name" value="DNA_mismatch_repair_MutS"/>
</dbReference>
<evidence type="ECO:0000256" key="6">
    <source>
        <dbReference type="ARBA" id="ARBA00023125"/>
    </source>
</evidence>
<evidence type="ECO:0000259" key="11">
    <source>
        <dbReference type="PROSITE" id="PS00486"/>
    </source>
</evidence>
<dbReference type="PANTHER" id="PTHR11361">
    <property type="entry name" value="DNA MISMATCH REPAIR PROTEIN MUTS FAMILY MEMBER"/>
    <property type="match status" value="1"/>
</dbReference>
<dbReference type="Gene3D" id="3.30.420.110">
    <property type="entry name" value="MutS, connector domain"/>
    <property type="match status" value="1"/>
</dbReference>
<dbReference type="InterPro" id="IPR007695">
    <property type="entry name" value="DNA_mismatch_repair_MutS-lik_N"/>
</dbReference>
<dbReference type="Pfam" id="PF05190">
    <property type="entry name" value="MutS_IV"/>
    <property type="match status" value="1"/>
</dbReference>
<name>A0ABU1TLM0_9FLAO</name>
<comment type="caution">
    <text evidence="12">The sequence shown here is derived from an EMBL/GenBank/DDBJ whole genome shotgun (WGS) entry which is preliminary data.</text>
</comment>
<dbReference type="SUPFAM" id="SSF52540">
    <property type="entry name" value="P-loop containing nucleoside triphosphate hydrolases"/>
    <property type="match status" value="1"/>
</dbReference>
<organism evidence="12 13">
    <name type="scientific">Flavobacterium arsenatis</name>
    <dbReference type="NCBI Taxonomy" id="1484332"/>
    <lineage>
        <taxon>Bacteria</taxon>
        <taxon>Pseudomonadati</taxon>
        <taxon>Bacteroidota</taxon>
        <taxon>Flavobacteriia</taxon>
        <taxon>Flavobacteriales</taxon>
        <taxon>Flavobacteriaceae</taxon>
        <taxon>Flavobacterium</taxon>
    </lineage>
</organism>
<evidence type="ECO:0000256" key="3">
    <source>
        <dbReference type="ARBA" id="ARBA00022741"/>
    </source>
</evidence>
<feature type="binding site" evidence="9">
    <location>
        <begin position="607"/>
        <end position="614"/>
    </location>
    <ligand>
        <name>ATP</name>
        <dbReference type="ChEBI" id="CHEBI:30616"/>
    </ligand>
</feature>
<evidence type="ECO:0000256" key="2">
    <source>
        <dbReference type="ARBA" id="ARBA00021982"/>
    </source>
</evidence>
<evidence type="ECO:0000313" key="13">
    <source>
        <dbReference type="Proteomes" id="UP001255185"/>
    </source>
</evidence>
<reference evidence="12 13" key="1">
    <citation type="submission" date="2023-07" db="EMBL/GenBank/DDBJ databases">
        <title>Sorghum-associated microbial communities from plants grown in Nebraska, USA.</title>
        <authorList>
            <person name="Schachtman D."/>
        </authorList>
    </citation>
    <scope>NUCLEOTIDE SEQUENCE [LARGE SCALE GENOMIC DNA]</scope>
    <source>
        <strain evidence="12 13">3773</strain>
    </source>
</reference>
<keyword evidence="4 9" id="KW-0227">DNA damage</keyword>
<evidence type="ECO:0000256" key="9">
    <source>
        <dbReference type="HAMAP-Rule" id="MF_00096"/>
    </source>
</evidence>
<dbReference type="InterPro" id="IPR027417">
    <property type="entry name" value="P-loop_NTPase"/>
</dbReference>
<sequence>MKQYNEIKRKYPDACLLFRVGDFYETFGEDAVRASKILGITLTKRGAGSETETALAGFPHHSLNTYLPKLVKAGLRVAICDQLEDPKMTKTIVKRGVTELVTPGVSMNDEVLQSKSNNFLASIYFGKKTIGVSFLDVSTGEFLTAQGNDEYIDKLLQNFNPSEVLVPKQNKGDFKEIFGEDFHNFYLEDWIYKEDYAFETLTNHFQTVSLKGFGIEELSEGIIASGAILYYLSETQHNRVQHITSIQRIAEDAYVWMDRFTIRNLELYQSYNPNAVTLLDVIDRTLSPMGGRLLKRWLALPLKDINKIRNRHEVVSYLNENQEVLKNIQYQIKQISDLERLISKIATGKVSPREVVYLKESLDAIIPIKSLALESKNEAVKIIGDSLHSCDLLREKIKTTLNQDAPVAVAKGNAIAKGVNAELDDLRAISTSGKEYLEGIERRESEKTGISSLKISFNNVFGYYIEVRNTHKDKVPAEWIRKQTLVNAERYITEELKEYETKILGAEEKIYKLEVELFEQLVGWIATYIKPVQLNANLVAQLDCLTSFTQLAIENKYVCPELDDTFELEIKNGRHPVIEKQLPVGVPYIANDVFLDREVQQLIMITGPNMSGKSAILRQTALIVLLAQMGSFVPADSVRMGVVDKIFTRVGASDNISMGESTFMVEMNETASILNNISDRSLVLLDEIGRGTSTYDGISIAWAIAEYLHEHPSKPKTLFATHYHELNEMTDILPRIQNYNVSVKELKDTVLFIRKLVKGGSAHSFGIHVAKMAGMPQTVILKAQKLLKKLEKDHSGEALNGIKSAKEEIQMSFFNLDDPLLEEIKDEILNLDINTLTPVEALMKLNEIKRMLTKK</sequence>
<dbReference type="PIRSF" id="PIRSF037677">
    <property type="entry name" value="DNA_mis_repair_Msh6"/>
    <property type="match status" value="1"/>
</dbReference>
<dbReference type="Pfam" id="PF01624">
    <property type="entry name" value="MutS_I"/>
    <property type="match status" value="1"/>
</dbReference>
<evidence type="ECO:0000313" key="12">
    <source>
        <dbReference type="EMBL" id="MDR6966322.1"/>
    </source>
</evidence>
<keyword evidence="6 9" id="KW-0238">DNA-binding</keyword>
<dbReference type="EMBL" id="JAVDVI010000001">
    <property type="protein sequence ID" value="MDR6966322.1"/>
    <property type="molecule type" value="Genomic_DNA"/>
</dbReference>
<dbReference type="Proteomes" id="UP001255185">
    <property type="component" value="Unassembled WGS sequence"/>
</dbReference>
<evidence type="ECO:0000256" key="10">
    <source>
        <dbReference type="RuleBase" id="RU003756"/>
    </source>
</evidence>
<dbReference type="InterPro" id="IPR036678">
    <property type="entry name" value="MutS_con_dom_sf"/>
</dbReference>
<dbReference type="HAMAP" id="MF_00096">
    <property type="entry name" value="MutS"/>
    <property type="match status" value="1"/>
</dbReference>
<dbReference type="Gene3D" id="1.10.1420.10">
    <property type="match status" value="2"/>
</dbReference>
<evidence type="ECO:0000256" key="7">
    <source>
        <dbReference type="ARBA" id="ARBA00023204"/>
    </source>
</evidence>
<dbReference type="Gene3D" id="3.40.50.300">
    <property type="entry name" value="P-loop containing nucleotide triphosphate hydrolases"/>
    <property type="match status" value="1"/>
</dbReference>
<dbReference type="PANTHER" id="PTHR11361:SF34">
    <property type="entry name" value="DNA MISMATCH REPAIR PROTEIN MSH1, MITOCHONDRIAL"/>
    <property type="match status" value="1"/>
</dbReference>
<keyword evidence="13" id="KW-1185">Reference proteome</keyword>
<dbReference type="SUPFAM" id="SSF48334">
    <property type="entry name" value="DNA repair protein MutS, domain III"/>
    <property type="match status" value="1"/>
</dbReference>